<dbReference type="GO" id="GO:0016655">
    <property type="term" value="F:oxidoreductase activity, acting on NAD(P)H, quinone or similar compound as acceptor"/>
    <property type="evidence" value="ECO:0007669"/>
    <property type="project" value="UniProtKB-UniRule"/>
</dbReference>
<dbReference type="EMBL" id="SIXC01000005">
    <property type="protein sequence ID" value="TBH80534.1"/>
    <property type="molecule type" value="Genomic_DNA"/>
</dbReference>
<dbReference type="InterPro" id="IPR001694">
    <property type="entry name" value="NADH_UbQ_OxRdtase_su1/FPO"/>
</dbReference>
<keyword evidence="4 5" id="KW-0472">Membrane</keyword>
<feature type="transmembrane region" description="Helical" evidence="5">
    <location>
        <begin position="192"/>
        <end position="210"/>
    </location>
</feature>
<evidence type="ECO:0000256" key="2">
    <source>
        <dbReference type="ARBA" id="ARBA00022692"/>
    </source>
</evidence>
<dbReference type="PANTHER" id="PTHR11432:SF3">
    <property type="entry name" value="NADH-UBIQUINONE OXIDOREDUCTASE CHAIN 1"/>
    <property type="match status" value="1"/>
</dbReference>
<name>A0A6H3FBI9_9BACT</name>
<dbReference type="GO" id="GO:0009060">
    <property type="term" value="P:aerobic respiration"/>
    <property type="evidence" value="ECO:0007669"/>
    <property type="project" value="TreeGrafter"/>
</dbReference>
<dbReference type="PROSITE" id="PS00667">
    <property type="entry name" value="COMPLEX1_ND1_1"/>
    <property type="match status" value="1"/>
</dbReference>
<keyword evidence="5" id="KW-0830">Ubiquinone</keyword>
<evidence type="ECO:0000256" key="3">
    <source>
        <dbReference type="ARBA" id="ARBA00022989"/>
    </source>
</evidence>
<feature type="transmembrane region" description="Helical" evidence="5">
    <location>
        <begin position="308"/>
        <end position="327"/>
    </location>
</feature>
<dbReference type="PANTHER" id="PTHR11432">
    <property type="entry name" value="NADH DEHYDROGENASE SUBUNIT 1"/>
    <property type="match status" value="1"/>
</dbReference>
<keyword evidence="5 6" id="KW-0520">NAD</keyword>
<evidence type="ECO:0000256" key="5">
    <source>
        <dbReference type="HAMAP-Rule" id="MF_01350"/>
    </source>
</evidence>
<comment type="subcellular location">
    <subcellularLocation>
        <location evidence="5 6">Cell membrane</location>
        <topology evidence="5 6">Multi-pass membrane protein</topology>
    </subcellularLocation>
    <subcellularLocation>
        <location evidence="1">Membrane</location>
        <topology evidence="1">Multi-pass membrane protein</topology>
    </subcellularLocation>
</comment>
<evidence type="ECO:0000313" key="7">
    <source>
        <dbReference type="EMBL" id="TBH80534.1"/>
    </source>
</evidence>
<organism evidence="7 8">
    <name type="scientific">Desulfovibrio legallii</name>
    <dbReference type="NCBI Taxonomy" id="571438"/>
    <lineage>
        <taxon>Bacteria</taxon>
        <taxon>Pseudomonadati</taxon>
        <taxon>Thermodesulfobacteriota</taxon>
        <taxon>Desulfovibrionia</taxon>
        <taxon>Desulfovibrionales</taxon>
        <taxon>Desulfovibrionaceae</taxon>
        <taxon>Desulfovibrio</taxon>
    </lineage>
</organism>
<feature type="transmembrane region" description="Helical" evidence="5">
    <location>
        <begin position="247"/>
        <end position="265"/>
    </location>
</feature>
<evidence type="ECO:0000256" key="1">
    <source>
        <dbReference type="ARBA" id="ARBA00004141"/>
    </source>
</evidence>
<feature type="transmembrane region" description="Helical" evidence="5">
    <location>
        <begin position="111"/>
        <end position="131"/>
    </location>
</feature>
<keyword evidence="2 5" id="KW-0812">Transmembrane</keyword>
<dbReference type="HAMAP" id="MF_01350">
    <property type="entry name" value="NDH1_NuoH"/>
    <property type="match status" value="1"/>
</dbReference>
<accession>A0A6H3FBI9</accession>
<dbReference type="AlphaFoldDB" id="A0A6H3FBI9"/>
<protein>
    <recommendedName>
        <fullName evidence="5">NADH-quinone oxidoreductase subunit H</fullName>
        <ecNumber evidence="5">7.1.1.-</ecNumber>
    </recommendedName>
    <alternativeName>
        <fullName evidence="5">NADH dehydrogenase I subunit H</fullName>
    </alternativeName>
    <alternativeName>
        <fullName evidence="5">NDH-1 subunit H</fullName>
    </alternativeName>
</protein>
<dbReference type="EC" id="7.1.1.-" evidence="5"/>
<reference evidence="7 8" key="1">
    <citation type="submission" date="2018-12" db="EMBL/GenBank/DDBJ databases">
        <title>First genome draft of Desulfovibrio legallis sp. nov.</title>
        <authorList>
            <person name="Ben Dhia O."/>
            <person name="Najjari A."/>
            <person name="Ferjani R."/>
            <person name="Fhoula I."/>
            <person name="Fardeau M.-L."/>
            <person name="Boudabbous A."/>
            <person name="Ouzari H.I."/>
        </authorList>
    </citation>
    <scope>NUCLEOTIDE SEQUENCE [LARGE SCALE GENOMIC DNA]</scope>
    <source>
        <strain evidence="7 8">H1T</strain>
    </source>
</reference>
<dbReference type="Proteomes" id="UP000292919">
    <property type="component" value="Unassembled WGS sequence"/>
</dbReference>
<feature type="transmembrane region" description="Helical" evidence="5">
    <location>
        <begin position="277"/>
        <end position="296"/>
    </location>
</feature>
<sequence length="330" mass="36156">MNWNSEPLRLLLYLLGFLAFVALNAAYLVWVERKVAGHIQRRIGPKEVGPYGLLQPIADGVKLMVKQVFIPKDADGVLFCLGPVLVMTPAFLSFVALPYGPGLVARDLNLGLLAIYAFASVNVMGLLLGAWGSRNKFAVISAARVVSQNVAYEIPMLLVVVSLVMVTGTLNLGTTVAEQSGGFWHWNAFRLGASPLMPVACVIFFICMLAETNRAPFDMAEAESELVAGAFTEYSGMGFGVYFMGEYANVVVGSTLLTILFLGGWDCPLGLWPGPHWLLIKLYAVIFTVVWIRWTFPRTTFYGLLNLSWKVLIPVALINLLLTSALLKVF</sequence>
<comment type="similarity">
    <text evidence="5 6">Belongs to the complex I subunit 1 family.</text>
</comment>
<dbReference type="GO" id="GO:0003954">
    <property type="term" value="F:NADH dehydrogenase activity"/>
    <property type="evidence" value="ECO:0007669"/>
    <property type="project" value="TreeGrafter"/>
</dbReference>
<evidence type="ECO:0000256" key="4">
    <source>
        <dbReference type="ARBA" id="ARBA00023136"/>
    </source>
</evidence>
<evidence type="ECO:0000313" key="8">
    <source>
        <dbReference type="Proteomes" id="UP000292919"/>
    </source>
</evidence>
<gene>
    <name evidence="5 7" type="primary">nuoH</name>
    <name evidence="7" type="ORF">EB812_05210</name>
</gene>
<keyword evidence="7" id="KW-0560">Oxidoreductase</keyword>
<comment type="caution">
    <text evidence="7">The sequence shown here is derived from an EMBL/GenBank/DDBJ whole genome shotgun (WGS) entry which is preliminary data.</text>
</comment>
<keyword evidence="3 5" id="KW-1133">Transmembrane helix</keyword>
<dbReference type="NCBIfam" id="NF004741">
    <property type="entry name" value="PRK06076.1-2"/>
    <property type="match status" value="1"/>
</dbReference>
<feature type="transmembrane region" description="Helical" evidence="5">
    <location>
        <begin position="76"/>
        <end position="99"/>
    </location>
</feature>
<feature type="transmembrane region" description="Helical" evidence="5">
    <location>
        <begin position="12"/>
        <end position="31"/>
    </location>
</feature>
<evidence type="ECO:0000256" key="6">
    <source>
        <dbReference type="RuleBase" id="RU000471"/>
    </source>
</evidence>
<keyword evidence="8" id="KW-1185">Reference proteome</keyword>
<proteinExistence type="inferred from homology"/>
<comment type="function">
    <text evidence="5">NDH-1 shuttles electrons from NADH, via FMN and iron-sulfur (Fe-S) centers, to quinones in the respiratory chain. The immediate electron acceptor for the enzyme in this species is believed to be ubiquinone. Couples the redox reaction to proton translocation (for every two electrons transferred, four hydrogen ions are translocated across the cytoplasmic membrane), and thus conserves the redox energy in a proton gradient. This subunit may bind ubiquinone.</text>
</comment>
<dbReference type="RefSeq" id="WP_118230210.1">
    <property type="nucleotide sequence ID" value="NZ_JAQDZC010000012.1"/>
</dbReference>
<keyword evidence="5" id="KW-1278">Translocase</keyword>
<comment type="catalytic activity">
    <reaction evidence="5">
        <text>a quinone + NADH + 5 H(+)(in) = a quinol + NAD(+) + 4 H(+)(out)</text>
        <dbReference type="Rhea" id="RHEA:57888"/>
        <dbReference type="ChEBI" id="CHEBI:15378"/>
        <dbReference type="ChEBI" id="CHEBI:24646"/>
        <dbReference type="ChEBI" id="CHEBI:57540"/>
        <dbReference type="ChEBI" id="CHEBI:57945"/>
        <dbReference type="ChEBI" id="CHEBI:132124"/>
    </reaction>
</comment>
<keyword evidence="5" id="KW-0874">Quinone</keyword>
<dbReference type="GO" id="GO:0048038">
    <property type="term" value="F:quinone binding"/>
    <property type="evidence" value="ECO:0007669"/>
    <property type="project" value="UniProtKB-KW"/>
</dbReference>
<feature type="transmembrane region" description="Helical" evidence="5">
    <location>
        <begin position="152"/>
        <end position="172"/>
    </location>
</feature>
<dbReference type="Pfam" id="PF00146">
    <property type="entry name" value="NADHdh"/>
    <property type="match status" value="1"/>
</dbReference>
<comment type="subunit">
    <text evidence="5">NDH-1 is composed of 14 different subunits. Subunits NuoA, H, J, K, L, M, N constitute the membrane sector of the complex.</text>
</comment>
<keyword evidence="5" id="KW-1003">Cell membrane</keyword>
<dbReference type="InterPro" id="IPR018086">
    <property type="entry name" value="NADH_UbQ_OxRdtase_su1_CS"/>
</dbReference>
<dbReference type="GO" id="GO:0005886">
    <property type="term" value="C:plasma membrane"/>
    <property type="evidence" value="ECO:0007669"/>
    <property type="project" value="UniProtKB-SubCell"/>
</dbReference>
<dbReference type="PROSITE" id="PS00668">
    <property type="entry name" value="COMPLEX1_ND1_2"/>
    <property type="match status" value="1"/>
</dbReference>